<dbReference type="RefSeq" id="WP_172203593.1">
    <property type="nucleotide sequence ID" value="NZ_CP071060.1"/>
</dbReference>
<dbReference type="SUPFAM" id="SSF54862">
    <property type="entry name" value="4Fe-4S ferredoxins"/>
    <property type="match status" value="1"/>
</dbReference>
<gene>
    <name evidence="7" type="primary">hyfH</name>
    <name evidence="7" type="ORF">JY500_04890</name>
</gene>
<organism evidence="7 8">
    <name type="scientific">Niveibacterium microcysteis</name>
    <dbReference type="NCBI Taxonomy" id="2811415"/>
    <lineage>
        <taxon>Bacteria</taxon>
        <taxon>Pseudomonadati</taxon>
        <taxon>Pseudomonadota</taxon>
        <taxon>Betaproteobacteria</taxon>
        <taxon>Rhodocyclales</taxon>
        <taxon>Rhodocyclaceae</taxon>
        <taxon>Niveibacterium</taxon>
    </lineage>
</organism>
<dbReference type="InterPro" id="IPR017900">
    <property type="entry name" value="4Fe4S_Fe_S_CS"/>
</dbReference>
<sequence>MFKLLKIIRKAGEATEKYPFAPMPVSPGFRGKPEFTAEQCIACAACVVACPPNALTMHTNTERGERTWQLNLGRCIFCGRCEEVCPTRAIALSPDFELAVGRKEDLMQRATFSLTRCVACDTPFAPSKEIEFTMALMVHSGLSEAEAEAMRPQFETCPDCKRKQALCSVEPETFVKRG</sequence>
<dbReference type="PROSITE" id="PS51379">
    <property type="entry name" value="4FE4S_FER_2"/>
    <property type="match status" value="2"/>
</dbReference>
<dbReference type="NCBIfam" id="NF006076">
    <property type="entry name" value="PRK08222.1"/>
    <property type="match status" value="1"/>
</dbReference>
<evidence type="ECO:0000256" key="1">
    <source>
        <dbReference type="ARBA" id="ARBA00022485"/>
    </source>
</evidence>
<keyword evidence="1" id="KW-0004">4Fe-4S</keyword>
<evidence type="ECO:0000256" key="3">
    <source>
        <dbReference type="ARBA" id="ARBA00022737"/>
    </source>
</evidence>
<evidence type="ECO:0000313" key="7">
    <source>
        <dbReference type="EMBL" id="QSI77982.1"/>
    </source>
</evidence>
<feature type="domain" description="4Fe-4S ferredoxin-type" evidence="6">
    <location>
        <begin position="31"/>
        <end position="60"/>
    </location>
</feature>
<keyword evidence="5" id="KW-0411">Iron-sulfur</keyword>
<dbReference type="Proteomes" id="UP000663570">
    <property type="component" value="Chromosome"/>
</dbReference>
<accession>A0ABX7M8B7</accession>
<keyword evidence="8" id="KW-1185">Reference proteome</keyword>
<reference evidence="7 8" key="1">
    <citation type="submission" date="2021-02" db="EMBL/GenBank/DDBJ databases">
        <title>Niveibacterium changnyeongensis HC41.</title>
        <authorList>
            <person name="Kang M."/>
        </authorList>
    </citation>
    <scope>NUCLEOTIDE SEQUENCE [LARGE SCALE GENOMIC DNA]</scope>
    <source>
        <strain evidence="7 8">HC41</strain>
    </source>
</reference>
<keyword evidence="4" id="KW-0408">Iron</keyword>
<dbReference type="PANTHER" id="PTHR10849:SF35">
    <property type="entry name" value="FORMATE HYDROGENLYASE SUBUNIT 6-RELATED"/>
    <property type="match status" value="1"/>
</dbReference>
<dbReference type="PANTHER" id="PTHR10849">
    <property type="entry name" value="NADH DEHYDROGENASE UBIQUINONE IRON-SULFUR PROTEIN 8, MITOCHONDRIAL"/>
    <property type="match status" value="1"/>
</dbReference>
<proteinExistence type="predicted"/>
<keyword evidence="3" id="KW-0677">Repeat</keyword>
<evidence type="ECO:0000256" key="5">
    <source>
        <dbReference type="ARBA" id="ARBA00023014"/>
    </source>
</evidence>
<evidence type="ECO:0000256" key="4">
    <source>
        <dbReference type="ARBA" id="ARBA00023004"/>
    </source>
</evidence>
<dbReference type="PROSITE" id="PS00198">
    <property type="entry name" value="4FE4S_FER_1"/>
    <property type="match status" value="1"/>
</dbReference>
<evidence type="ECO:0000313" key="8">
    <source>
        <dbReference type="Proteomes" id="UP000663570"/>
    </source>
</evidence>
<evidence type="ECO:0000259" key="6">
    <source>
        <dbReference type="PROSITE" id="PS51379"/>
    </source>
</evidence>
<dbReference type="EMBL" id="CP071060">
    <property type="protein sequence ID" value="QSI77982.1"/>
    <property type="molecule type" value="Genomic_DNA"/>
</dbReference>
<dbReference type="Gene3D" id="3.30.70.3270">
    <property type="match status" value="1"/>
</dbReference>
<dbReference type="Pfam" id="PF12838">
    <property type="entry name" value="Fer4_7"/>
    <property type="match status" value="1"/>
</dbReference>
<dbReference type="NCBIfam" id="NF009053">
    <property type="entry name" value="PRK12387.1"/>
    <property type="match status" value="1"/>
</dbReference>
<dbReference type="InterPro" id="IPR010226">
    <property type="entry name" value="NADH_quinone_OxRdtase_chainI"/>
</dbReference>
<evidence type="ECO:0000256" key="2">
    <source>
        <dbReference type="ARBA" id="ARBA00022723"/>
    </source>
</evidence>
<feature type="domain" description="4Fe-4S ferredoxin-type" evidence="6">
    <location>
        <begin position="66"/>
        <end position="95"/>
    </location>
</feature>
<protein>
    <submittedName>
        <fullName evidence="7">Hydrogenase 4 subunit H</fullName>
    </submittedName>
</protein>
<name>A0ABX7M8B7_9RHOO</name>
<dbReference type="InterPro" id="IPR017896">
    <property type="entry name" value="4Fe4S_Fe-S-bd"/>
</dbReference>
<keyword evidence="2" id="KW-0479">Metal-binding</keyword>